<dbReference type="CDD" id="cd16143">
    <property type="entry name" value="ARS_like"/>
    <property type="match status" value="1"/>
</dbReference>
<evidence type="ECO:0000313" key="8">
    <source>
        <dbReference type="EMBL" id="EDY15821.1"/>
    </source>
</evidence>
<dbReference type="GO" id="GO:0004098">
    <property type="term" value="F:cerebroside-sulfatase activity"/>
    <property type="evidence" value="ECO:0007669"/>
    <property type="project" value="UniProtKB-EC"/>
</dbReference>
<evidence type="ECO:0000313" key="9">
    <source>
        <dbReference type="Proteomes" id="UP000005824"/>
    </source>
</evidence>
<evidence type="ECO:0000256" key="3">
    <source>
        <dbReference type="ARBA" id="ARBA00022801"/>
    </source>
</evidence>
<evidence type="ECO:0000256" key="6">
    <source>
        <dbReference type="SAM" id="SignalP"/>
    </source>
</evidence>
<proteinExistence type="inferred from homology"/>
<sequence>MKPIIRLLLCLVLSVSSALREAHAAEGARPNIVYILCDDLGYGDVHCLNPERGKIATPRIDRLAAQGMTFTDAHSSSSVCTPSRYGILTGRYNWRSRLQAGVLEPYGKSLIARDRLTVPALLKKNGYATACIGKWHLGWEWPRDGKMLDFTRPILEGPTTRGFDTYFGTDVPNYPPYCFIENDHTVGIPTEPLPAKLLGHNLASKGGPALPGWKLEAILPAITDKACDFIRQQAKSGTAFFLYLPLTSPHTPLAVTEEWLGKSGLNRYADYVMETDAMIGRVLDAVEQSGAAGNTLVILTSDNGCAPYIGVKDLEAKGHFPSAGLRGYKADIFDGGHRIPFIVRWPERVKAGGHSGQTICLTDLMATCAEILGAKLPDNAGEDSVSILPALLGTDQAPLRESVVHHSINGSFAIRQGHWKLELCADSGGWSDPKPGSKEAKGLPDTQLYDLTADLAESRNVYGEHPDVVARMTKALEQIIADGRSTPGAKQSNDVAIQLRKPVTRAAGE</sequence>
<feature type="chain" id="PRO_5002800715" evidence="6">
    <location>
        <begin position="25"/>
        <end position="509"/>
    </location>
</feature>
<dbReference type="GO" id="GO:0004065">
    <property type="term" value="F:arylsulfatase activity"/>
    <property type="evidence" value="ECO:0007669"/>
    <property type="project" value="TreeGrafter"/>
</dbReference>
<dbReference type="EMBL" id="ABVL01000053">
    <property type="protein sequence ID" value="EDY15821.1"/>
    <property type="molecule type" value="Genomic_DNA"/>
</dbReference>
<dbReference type="PANTHER" id="PTHR42693:SF53">
    <property type="entry name" value="ENDO-4-O-SULFATASE"/>
    <property type="match status" value="1"/>
</dbReference>
<dbReference type="Proteomes" id="UP000005824">
    <property type="component" value="Unassembled WGS sequence"/>
</dbReference>
<dbReference type="PROSITE" id="PS00149">
    <property type="entry name" value="SULFATASE_2"/>
    <property type="match status" value="1"/>
</dbReference>
<organism evidence="8 9">
    <name type="scientific">Chthoniobacter flavus Ellin428</name>
    <dbReference type="NCBI Taxonomy" id="497964"/>
    <lineage>
        <taxon>Bacteria</taxon>
        <taxon>Pseudomonadati</taxon>
        <taxon>Verrucomicrobiota</taxon>
        <taxon>Spartobacteria</taxon>
        <taxon>Chthoniobacterales</taxon>
        <taxon>Chthoniobacteraceae</taxon>
        <taxon>Chthoniobacter</taxon>
    </lineage>
</organism>
<evidence type="ECO:0000256" key="5">
    <source>
        <dbReference type="SAM" id="MobiDB-lite"/>
    </source>
</evidence>
<dbReference type="InParanoid" id="B4DCK7"/>
<gene>
    <name evidence="8" type="ORF">CfE428DRAFT_6648</name>
</gene>
<dbReference type="Pfam" id="PF00884">
    <property type="entry name" value="Sulfatase"/>
    <property type="match status" value="1"/>
</dbReference>
<comment type="similarity">
    <text evidence="1">Belongs to the sulfatase family.</text>
</comment>
<dbReference type="InterPro" id="IPR050738">
    <property type="entry name" value="Sulfatase"/>
</dbReference>
<keyword evidence="6" id="KW-0732">Signal</keyword>
<dbReference type="eggNOG" id="COG3119">
    <property type="taxonomic scope" value="Bacteria"/>
</dbReference>
<keyword evidence="3 8" id="KW-0378">Hydrolase</keyword>
<dbReference type="PANTHER" id="PTHR42693">
    <property type="entry name" value="ARYLSULFATASE FAMILY MEMBER"/>
    <property type="match status" value="1"/>
</dbReference>
<dbReference type="AlphaFoldDB" id="B4DCK7"/>
<feature type="domain" description="Sulfatase N-terminal" evidence="7">
    <location>
        <begin position="30"/>
        <end position="373"/>
    </location>
</feature>
<dbReference type="Gene3D" id="3.40.720.10">
    <property type="entry name" value="Alkaline Phosphatase, subunit A"/>
    <property type="match status" value="1"/>
</dbReference>
<protein>
    <submittedName>
        <fullName evidence="8">Cerebroside-sulfatase</fullName>
        <ecNumber evidence="8">3.1.6.8</ecNumber>
    </submittedName>
</protein>
<feature type="signal peptide" evidence="6">
    <location>
        <begin position="1"/>
        <end position="24"/>
    </location>
</feature>
<accession>B4DCK7</accession>
<dbReference type="SUPFAM" id="SSF53649">
    <property type="entry name" value="Alkaline phosphatase-like"/>
    <property type="match status" value="1"/>
</dbReference>
<dbReference type="InterPro" id="IPR024607">
    <property type="entry name" value="Sulfatase_CS"/>
</dbReference>
<evidence type="ECO:0000259" key="7">
    <source>
        <dbReference type="Pfam" id="PF00884"/>
    </source>
</evidence>
<comment type="caution">
    <text evidence="8">The sequence shown here is derived from an EMBL/GenBank/DDBJ whole genome shotgun (WGS) entry which is preliminary data.</text>
</comment>
<keyword evidence="4" id="KW-0106">Calcium</keyword>
<dbReference type="RefSeq" id="WP_006983965.1">
    <property type="nucleotide sequence ID" value="NZ_ABVL01000053.1"/>
</dbReference>
<evidence type="ECO:0000256" key="1">
    <source>
        <dbReference type="ARBA" id="ARBA00008779"/>
    </source>
</evidence>
<keyword evidence="2" id="KW-0479">Metal-binding</keyword>
<evidence type="ECO:0000256" key="4">
    <source>
        <dbReference type="ARBA" id="ARBA00022837"/>
    </source>
</evidence>
<dbReference type="GO" id="GO:0046872">
    <property type="term" value="F:metal ion binding"/>
    <property type="evidence" value="ECO:0007669"/>
    <property type="project" value="UniProtKB-KW"/>
</dbReference>
<feature type="region of interest" description="Disordered" evidence="5">
    <location>
        <begin position="483"/>
        <end position="509"/>
    </location>
</feature>
<dbReference type="PROSITE" id="PS00523">
    <property type="entry name" value="SULFATASE_1"/>
    <property type="match status" value="1"/>
</dbReference>
<keyword evidence="9" id="KW-1185">Reference proteome</keyword>
<dbReference type="Gene3D" id="3.30.1120.10">
    <property type="match status" value="1"/>
</dbReference>
<evidence type="ECO:0000256" key="2">
    <source>
        <dbReference type="ARBA" id="ARBA00022723"/>
    </source>
</evidence>
<dbReference type="InterPro" id="IPR017850">
    <property type="entry name" value="Alkaline_phosphatase_core_sf"/>
</dbReference>
<dbReference type="STRING" id="497964.CfE428DRAFT_6648"/>
<dbReference type="InterPro" id="IPR000917">
    <property type="entry name" value="Sulfatase_N"/>
</dbReference>
<reference evidence="8 9" key="1">
    <citation type="journal article" date="2011" name="J. Bacteriol.">
        <title>Genome sequence of Chthoniobacter flavus Ellin428, an aerobic heterotrophic soil bacterium.</title>
        <authorList>
            <person name="Kant R."/>
            <person name="van Passel M.W."/>
            <person name="Palva A."/>
            <person name="Lucas S."/>
            <person name="Lapidus A."/>
            <person name="Glavina Del Rio T."/>
            <person name="Dalin E."/>
            <person name="Tice H."/>
            <person name="Bruce D."/>
            <person name="Goodwin L."/>
            <person name="Pitluck S."/>
            <person name="Larimer F.W."/>
            <person name="Land M.L."/>
            <person name="Hauser L."/>
            <person name="Sangwan P."/>
            <person name="de Vos W.M."/>
            <person name="Janssen P.H."/>
            <person name="Smidt H."/>
        </authorList>
    </citation>
    <scope>NUCLEOTIDE SEQUENCE [LARGE SCALE GENOMIC DNA]</scope>
    <source>
        <strain evidence="8 9">Ellin428</strain>
    </source>
</reference>
<dbReference type="EC" id="3.1.6.8" evidence="8"/>
<name>B4DCK7_9BACT</name>